<dbReference type="Proteomes" id="UP000219775">
    <property type="component" value="Unassembled WGS sequence"/>
</dbReference>
<protein>
    <submittedName>
        <fullName evidence="6">DNA polymerase III subunit epsilon</fullName>
    </submittedName>
</protein>
<evidence type="ECO:0000256" key="1">
    <source>
        <dbReference type="ARBA" id="ARBA00002286"/>
    </source>
</evidence>
<proteinExistence type="predicted"/>
<gene>
    <name evidence="6" type="ORF">CN613_25420</name>
</gene>
<dbReference type="Gene3D" id="3.30.420.10">
    <property type="entry name" value="Ribonuclease H-like superfamily/Ribonuclease H"/>
    <property type="match status" value="1"/>
</dbReference>
<dbReference type="InterPro" id="IPR012337">
    <property type="entry name" value="RNaseH-like_sf"/>
</dbReference>
<dbReference type="SUPFAM" id="SSF53098">
    <property type="entry name" value="Ribonuclease H-like"/>
    <property type="match status" value="1"/>
</dbReference>
<accession>A0A2A8BYG2</accession>
<organism evidence="6 7">
    <name type="scientific">Bacillus pseudomycoides</name>
    <dbReference type="NCBI Taxonomy" id="64104"/>
    <lineage>
        <taxon>Bacteria</taxon>
        <taxon>Bacillati</taxon>
        <taxon>Bacillota</taxon>
        <taxon>Bacilli</taxon>
        <taxon>Bacillales</taxon>
        <taxon>Bacillaceae</taxon>
        <taxon>Bacillus</taxon>
        <taxon>Bacillus cereus group</taxon>
    </lineage>
</organism>
<reference evidence="6 7" key="1">
    <citation type="submission" date="2017-09" db="EMBL/GenBank/DDBJ databases">
        <title>Large-scale bioinformatics analysis of Bacillus genomes uncovers conserved roles of natural products in bacterial physiology.</title>
        <authorList>
            <consortium name="Agbiome Team Llc"/>
            <person name="Bleich R.M."/>
            <person name="Grubbs K.J."/>
            <person name="Santa Maria K.C."/>
            <person name="Allen S.E."/>
            <person name="Farag S."/>
            <person name="Shank E.A."/>
            <person name="Bowers A."/>
        </authorList>
    </citation>
    <scope>NUCLEOTIDE SEQUENCE [LARGE SCALE GENOMIC DNA]</scope>
    <source>
        <strain evidence="6 7">AFS009893</strain>
    </source>
</reference>
<keyword evidence="4" id="KW-0269">Exonuclease</keyword>
<feature type="domain" description="Exonuclease" evidence="5">
    <location>
        <begin position="1"/>
        <end position="162"/>
    </location>
</feature>
<dbReference type="InterPro" id="IPR013520">
    <property type="entry name" value="Ribonucl_H"/>
</dbReference>
<dbReference type="FunFam" id="3.30.420.10:FF:000045">
    <property type="entry name" value="3'-5' exonuclease DinG"/>
    <property type="match status" value="1"/>
</dbReference>
<dbReference type="AlphaFoldDB" id="A0A2A8BYG2"/>
<dbReference type="EMBL" id="NUDP01000117">
    <property type="protein sequence ID" value="PEM65288.1"/>
    <property type="molecule type" value="Genomic_DNA"/>
</dbReference>
<dbReference type="Pfam" id="PF00929">
    <property type="entry name" value="RNase_T"/>
    <property type="match status" value="1"/>
</dbReference>
<evidence type="ECO:0000259" key="5">
    <source>
        <dbReference type="SMART" id="SM00479"/>
    </source>
</evidence>
<dbReference type="GO" id="GO:0008408">
    <property type="term" value="F:3'-5' exonuclease activity"/>
    <property type="evidence" value="ECO:0007669"/>
    <property type="project" value="TreeGrafter"/>
</dbReference>
<dbReference type="RefSeq" id="WP_098129055.1">
    <property type="nucleotide sequence ID" value="NZ_NUDP01000117.1"/>
</dbReference>
<dbReference type="GO" id="GO:0005829">
    <property type="term" value="C:cytosol"/>
    <property type="evidence" value="ECO:0007669"/>
    <property type="project" value="TreeGrafter"/>
</dbReference>
<dbReference type="GO" id="GO:0003676">
    <property type="term" value="F:nucleic acid binding"/>
    <property type="evidence" value="ECO:0007669"/>
    <property type="project" value="InterPro"/>
</dbReference>
<evidence type="ECO:0000256" key="3">
    <source>
        <dbReference type="ARBA" id="ARBA00022801"/>
    </source>
</evidence>
<dbReference type="CDD" id="cd06127">
    <property type="entry name" value="DEDDh"/>
    <property type="match status" value="1"/>
</dbReference>
<evidence type="ECO:0000313" key="6">
    <source>
        <dbReference type="EMBL" id="PEM65288.1"/>
    </source>
</evidence>
<sequence length="191" mass="21740">MFTVLDFETTGLDYNKEQVIEIAAKRLNDKLEVVDSFYTMVALNEGKTLTPFISELTGITAKDLKRGMPEGEAMELLKRFIGDSIVVAQFASFDLSFLSKVLKPKKYICTRSLSRLINPTEKAGLADLVERYGVKLDGHHRAMNDVDATIEVFKIMKDIADERELEYMNVIVDSSERPLRYLPLYVNVVFM</sequence>
<keyword evidence="2" id="KW-0540">Nuclease</keyword>
<name>A0A2A8BYG2_9BACI</name>
<dbReference type="PANTHER" id="PTHR30231:SF4">
    <property type="entry name" value="PROTEIN NEN2"/>
    <property type="match status" value="1"/>
</dbReference>
<keyword evidence="3" id="KW-0378">Hydrolase</keyword>
<dbReference type="InterPro" id="IPR036397">
    <property type="entry name" value="RNaseH_sf"/>
</dbReference>
<dbReference type="PANTHER" id="PTHR30231">
    <property type="entry name" value="DNA POLYMERASE III SUBUNIT EPSILON"/>
    <property type="match status" value="1"/>
</dbReference>
<evidence type="ECO:0000256" key="4">
    <source>
        <dbReference type="ARBA" id="ARBA00022839"/>
    </source>
</evidence>
<dbReference type="SMART" id="SM00479">
    <property type="entry name" value="EXOIII"/>
    <property type="match status" value="1"/>
</dbReference>
<comment type="function">
    <text evidence="1">Involved in the transposition of the insertion sequence.</text>
</comment>
<evidence type="ECO:0000256" key="2">
    <source>
        <dbReference type="ARBA" id="ARBA00022722"/>
    </source>
</evidence>
<evidence type="ECO:0000313" key="7">
    <source>
        <dbReference type="Proteomes" id="UP000219775"/>
    </source>
</evidence>
<comment type="caution">
    <text evidence="6">The sequence shown here is derived from an EMBL/GenBank/DDBJ whole genome shotgun (WGS) entry which is preliminary data.</text>
</comment>